<comment type="caution">
    <text evidence="2">The sequence shown here is derived from an EMBL/GenBank/DDBJ whole genome shotgun (WGS) entry which is preliminary data.</text>
</comment>
<dbReference type="Proteomes" id="UP000485058">
    <property type="component" value="Unassembled WGS sequence"/>
</dbReference>
<reference evidence="2 3" key="1">
    <citation type="submission" date="2020-02" db="EMBL/GenBank/DDBJ databases">
        <title>Draft genome sequence of Haematococcus lacustris strain NIES-144.</title>
        <authorList>
            <person name="Morimoto D."/>
            <person name="Nakagawa S."/>
            <person name="Yoshida T."/>
            <person name="Sawayama S."/>
        </authorList>
    </citation>
    <scope>NUCLEOTIDE SEQUENCE [LARGE SCALE GENOMIC DNA]</scope>
    <source>
        <strain evidence="2 3">NIES-144</strain>
    </source>
</reference>
<feature type="region of interest" description="Disordered" evidence="1">
    <location>
        <begin position="28"/>
        <end position="53"/>
    </location>
</feature>
<evidence type="ECO:0000313" key="3">
    <source>
        <dbReference type="Proteomes" id="UP000485058"/>
    </source>
</evidence>
<name>A0A699ZVX8_HAELA</name>
<organism evidence="2 3">
    <name type="scientific">Haematococcus lacustris</name>
    <name type="common">Green alga</name>
    <name type="synonym">Haematococcus pluvialis</name>
    <dbReference type="NCBI Taxonomy" id="44745"/>
    <lineage>
        <taxon>Eukaryota</taxon>
        <taxon>Viridiplantae</taxon>
        <taxon>Chlorophyta</taxon>
        <taxon>core chlorophytes</taxon>
        <taxon>Chlorophyceae</taxon>
        <taxon>CS clade</taxon>
        <taxon>Chlamydomonadales</taxon>
        <taxon>Haematococcaceae</taxon>
        <taxon>Haematococcus</taxon>
    </lineage>
</organism>
<protein>
    <submittedName>
        <fullName evidence="2">Uncharacterized protein</fullName>
    </submittedName>
</protein>
<gene>
    <name evidence="2" type="ORF">HaLaN_20354</name>
</gene>
<dbReference type="AlphaFoldDB" id="A0A699ZVX8"/>
<evidence type="ECO:0000256" key="1">
    <source>
        <dbReference type="SAM" id="MobiDB-lite"/>
    </source>
</evidence>
<proteinExistence type="predicted"/>
<keyword evidence="3" id="KW-1185">Reference proteome</keyword>
<dbReference type="EMBL" id="BLLF01002133">
    <property type="protein sequence ID" value="GFH22834.1"/>
    <property type="molecule type" value="Genomic_DNA"/>
</dbReference>
<sequence>MACAQPLAAAPDGALLTRACLPWPWPLRTPTRTSHTSRRPPAGGLAGGSEGHWMRGPAACPAAARPAARAHEAGFLVQLPV</sequence>
<accession>A0A699ZVX8</accession>
<evidence type="ECO:0000313" key="2">
    <source>
        <dbReference type="EMBL" id="GFH22834.1"/>
    </source>
</evidence>